<dbReference type="RefSeq" id="WP_158672750.1">
    <property type="nucleotide sequence ID" value="NZ_CP019655.1"/>
</dbReference>
<dbReference type="NCBIfam" id="TIGR03696">
    <property type="entry name" value="Rhs_assc_core"/>
    <property type="match status" value="1"/>
</dbReference>
<evidence type="ECO:0000313" key="2">
    <source>
        <dbReference type="Proteomes" id="UP000239833"/>
    </source>
</evidence>
<dbReference type="Gene3D" id="3.90.930.1">
    <property type="match status" value="1"/>
</dbReference>
<dbReference type="PANTHER" id="PTHR32305">
    <property type="match status" value="1"/>
</dbReference>
<name>A0A2L1UCM2_9BACL</name>
<organism evidence="1 2">
    <name type="scientific">Paenibacillus larvae subsp. larvae</name>
    <dbReference type="NCBI Taxonomy" id="147375"/>
    <lineage>
        <taxon>Bacteria</taxon>
        <taxon>Bacillati</taxon>
        <taxon>Bacillota</taxon>
        <taxon>Bacilli</taxon>
        <taxon>Bacillales</taxon>
        <taxon>Paenibacillaceae</taxon>
        <taxon>Paenibacillus</taxon>
    </lineage>
</organism>
<dbReference type="STRING" id="147375.BXP28_22165"/>
<dbReference type="Gene3D" id="2.180.10.10">
    <property type="entry name" value="RHS repeat-associated core"/>
    <property type="match status" value="1"/>
</dbReference>
<dbReference type="Pfam" id="PF05593">
    <property type="entry name" value="RHS_repeat"/>
    <property type="match status" value="1"/>
</dbReference>
<dbReference type="EMBL" id="CP019655">
    <property type="protein sequence ID" value="AVF25897.1"/>
    <property type="molecule type" value="Genomic_DNA"/>
</dbReference>
<accession>A0A2L1UCM2</accession>
<dbReference type="InterPro" id="IPR031325">
    <property type="entry name" value="RHS_repeat"/>
</dbReference>
<dbReference type="InterPro" id="IPR050708">
    <property type="entry name" value="T6SS_VgrG/RHS"/>
</dbReference>
<dbReference type="PANTHER" id="PTHR32305:SF15">
    <property type="entry name" value="PROTEIN RHSA-RELATED"/>
    <property type="match status" value="1"/>
</dbReference>
<dbReference type="InterPro" id="IPR022385">
    <property type="entry name" value="Rhs_assc_core"/>
</dbReference>
<reference evidence="2" key="1">
    <citation type="submission" date="2017-02" db="EMBL/GenBank/DDBJ databases">
        <title>Delineation of Paenibacillus larvae strains originating from foulbrood outbreaks.</title>
        <authorList>
            <person name="Beims H."/>
            <person name="Bunk B."/>
            <person name="Sproeer C."/>
            <person name="Mohr K.I."/>
            <person name="Pradella S."/>
            <person name="Guenther G."/>
            <person name="Rohde M."/>
            <person name="von der Ohe W."/>
            <person name="Steinert M."/>
        </authorList>
    </citation>
    <scope>NUCLEOTIDE SEQUENCE [LARGE SCALE GENOMIC DNA]</scope>
    <source>
        <strain evidence="2">Eric_III</strain>
    </source>
</reference>
<dbReference type="AlphaFoldDB" id="A0A2L1UCM2"/>
<proteinExistence type="predicted"/>
<dbReference type="GeneID" id="64218486"/>
<dbReference type="Proteomes" id="UP000239833">
    <property type="component" value="Chromosome"/>
</dbReference>
<protein>
    <submittedName>
        <fullName evidence="1">Cell wall-associated polypeptide</fullName>
    </submittedName>
</protein>
<evidence type="ECO:0000313" key="1">
    <source>
        <dbReference type="EMBL" id="AVF25897.1"/>
    </source>
</evidence>
<sequence>MFFNHCCNLEQTIRPDGSKETRTYDAAGQLLTLSDRAADGSSISEYTFTYDANGNVSTEDNKVPDITVQGPEQKGAGLSPSTLLAGKAEMTYGKDNRLDTYNGMKVEYDADGNQITGPLGESRESFKYDARNRLIQAGQTAYAYNSENNRISVTKGNSVTKYVVNPHAMLSQILMETDGNGKGQAWYVYGLGLIGREDSEGTYQTYHYDRRGSTAALTALSGEVTDRYVYGPYGELLRKTGDTKQPFLYNGRDGVVTDDNGLYYMRARYYNPDIKRFINRDVLTGSISVGQSLNRYAYVNGNPVSYVDPFGLSRDSDTSPYAHAANFVLDFIPFVGSVKGAYEAFTA</sequence>
<gene>
    <name evidence="1" type="primary">wapA_3</name>
    <name evidence="1" type="ORF">ERICIII_01719</name>
</gene>